<evidence type="ECO:0000256" key="3">
    <source>
        <dbReference type="ARBA" id="ARBA00023242"/>
    </source>
</evidence>
<dbReference type="PROSITE" id="PS50048">
    <property type="entry name" value="ZN2_CY6_FUNGAL_2"/>
    <property type="match status" value="1"/>
</dbReference>
<dbReference type="InterPro" id="IPR007219">
    <property type="entry name" value="XnlR_reg_dom"/>
</dbReference>
<accession>A0A2J6RR56</accession>
<dbReference type="GO" id="GO:0006351">
    <property type="term" value="P:DNA-templated transcription"/>
    <property type="evidence" value="ECO:0007669"/>
    <property type="project" value="InterPro"/>
</dbReference>
<dbReference type="AlphaFoldDB" id="A0A2J6RR56"/>
<dbReference type="GO" id="GO:0005634">
    <property type="term" value="C:nucleus"/>
    <property type="evidence" value="ECO:0007669"/>
    <property type="project" value="UniProtKB-SubCell"/>
</dbReference>
<sequence length="702" mass="79933">MSLEPPDLGSIQVPPHQISCITCRQRKVKCDKQQRCSNCVKSSVECVYAVPVRPRRRIGNGRSPEDVSREELIQRVRRYEALFKKYGPQLDAIKNEDASTTKPKPELQPNTEVSLVQELLLLQLQGEDAKPRLAPQSNLFTEDLSGEILEDFYDQGSPEASTQDSPQETGNAFTISFAFDSSLHPLTDSHPSTKLIYKLWEIFLNNVNPLVKIIHVPTVQRQLLEASVDLENVSRPFEALMFAIYASAITSLKNEQCIELTGFSKLQLQKQYYKIGQLALARAGIFGTTDIVVLQAAVLFVVSLSVVPIDPGELYVLLGTILRVGERIGLHRKTYPANVSAIEAQTRRRLWWQIVVLDSRAAQRCRQDILASTEHWQSELPLNVNDSDLTQNMVVEPRGRIGSTEMIFRLMLYDIGKFIRHSVPMAPFGGSWQNLSSQPVPVVDKDKVIDELEKMIESNYLRYCDPVIPLHVFTRGVATIMVCRMRLTIRHPRRFPDRGSSMTQDEKDKLFTFCLTIIEQDNFLHSVDSVRGFLWLLDHEFQGDAFVYLISELRYRQPEPTTEKAWSEIFEAFKHHPNLANAKTPFTVALRNLTLKSWECWESRVQQQQNIQPHRPALISQFLEQRTPSSSPSAIEYSGDMETEFNAPTSYETFPAANWDFGLPSMSDPLAPMDWNYWSSLIQNAETYDIENFASQADGRSA</sequence>
<dbReference type="CDD" id="cd12148">
    <property type="entry name" value="fungal_TF_MHR"/>
    <property type="match status" value="1"/>
</dbReference>
<dbReference type="CDD" id="cd00067">
    <property type="entry name" value="GAL4"/>
    <property type="match status" value="1"/>
</dbReference>
<dbReference type="PANTHER" id="PTHR31001:SF85">
    <property type="entry name" value="ZN(II)2CYS6 TRANSCRIPTION FACTOR (EUROFUNG)"/>
    <property type="match status" value="1"/>
</dbReference>
<dbReference type="InterPro" id="IPR001138">
    <property type="entry name" value="Zn2Cys6_DnaBD"/>
</dbReference>
<dbReference type="Proteomes" id="UP000235786">
    <property type="component" value="Unassembled WGS sequence"/>
</dbReference>
<dbReference type="PROSITE" id="PS00463">
    <property type="entry name" value="ZN2_CY6_FUNGAL_1"/>
    <property type="match status" value="1"/>
</dbReference>
<dbReference type="InterPro" id="IPR050613">
    <property type="entry name" value="Sec_Metabolite_Reg"/>
</dbReference>
<evidence type="ECO:0000256" key="1">
    <source>
        <dbReference type="ARBA" id="ARBA00004123"/>
    </source>
</evidence>
<dbReference type="Pfam" id="PF00172">
    <property type="entry name" value="Zn_clus"/>
    <property type="match status" value="1"/>
</dbReference>
<feature type="domain" description="Zn(2)-C6 fungal-type" evidence="4">
    <location>
        <begin position="19"/>
        <end position="48"/>
    </location>
</feature>
<dbReference type="Pfam" id="PF04082">
    <property type="entry name" value="Fungal_trans"/>
    <property type="match status" value="1"/>
</dbReference>
<keyword evidence="6" id="KW-1185">Reference proteome</keyword>
<evidence type="ECO:0000256" key="2">
    <source>
        <dbReference type="ARBA" id="ARBA00022723"/>
    </source>
</evidence>
<dbReference type="SMART" id="SM00066">
    <property type="entry name" value="GAL4"/>
    <property type="match status" value="1"/>
</dbReference>
<dbReference type="GO" id="GO:0008270">
    <property type="term" value="F:zinc ion binding"/>
    <property type="evidence" value="ECO:0007669"/>
    <property type="project" value="InterPro"/>
</dbReference>
<dbReference type="OrthoDB" id="2269373at2759"/>
<dbReference type="SMART" id="SM00906">
    <property type="entry name" value="Fungal_trans"/>
    <property type="match status" value="1"/>
</dbReference>
<dbReference type="PANTHER" id="PTHR31001">
    <property type="entry name" value="UNCHARACTERIZED TRANSCRIPTIONAL REGULATORY PROTEIN"/>
    <property type="match status" value="1"/>
</dbReference>
<dbReference type="GO" id="GO:0003677">
    <property type="term" value="F:DNA binding"/>
    <property type="evidence" value="ECO:0007669"/>
    <property type="project" value="InterPro"/>
</dbReference>
<dbReference type="Gene3D" id="4.10.240.10">
    <property type="entry name" value="Zn(2)-C6 fungal-type DNA-binding domain"/>
    <property type="match status" value="1"/>
</dbReference>
<keyword evidence="3" id="KW-0539">Nucleus</keyword>
<evidence type="ECO:0000259" key="4">
    <source>
        <dbReference type="PROSITE" id="PS50048"/>
    </source>
</evidence>
<comment type="subcellular location">
    <subcellularLocation>
        <location evidence="1">Nucleus</location>
    </subcellularLocation>
</comment>
<name>A0A2J6RR56_HYAVF</name>
<evidence type="ECO:0000313" key="6">
    <source>
        <dbReference type="Proteomes" id="UP000235786"/>
    </source>
</evidence>
<dbReference type="GO" id="GO:0000981">
    <property type="term" value="F:DNA-binding transcription factor activity, RNA polymerase II-specific"/>
    <property type="evidence" value="ECO:0007669"/>
    <property type="project" value="InterPro"/>
</dbReference>
<dbReference type="SUPFAM" id="SSF57701">
    <property type="entry name" value="Zn2/Cys6 DNA-binding domain"/>
    <property type="match status" value="1"/>
</dbReference>
<protein>
    <recommendedName>
        <fullName evidence="4">Zn(2)-C6 fungal-type domain-containing protein</fullName>
    </recommendedName>
</protein>
<proteinExistence type="predicted"/>
<evidence type="ECO:0000313" key="5">
    <source>
        <dbReference type="EMBL" id="PMD40982.1"/>
    </source>
</evidence>
<gene>
    <name evidence="5" type="ORF">L207DRAFT_529269</name>
</gene>
<dbReference type="InterPro" id="IPR036864">
    <property type="entry name" value="Zn2-C6_fun-type_DNA-bd_sf"/>
</dbReference>
<organism evidence="5 6">
    <name type="scientific">Hyaloscypha variabilis (strain UAMH 11265 / GT02V1 / F)</name>
    <name type="common">Meliniomyces variabilis</name>
    <dbReference type="NCBI Taxonomy" id="1149755"/>
    <lineage>
        <taxon>Eukaryota</taxon>
        <taxon>Fungi</taxon>
        <taxon>Dikarya</taxon>
        <taxon>Ascomycota</taxon>
        <taxon>Pezizomycotina</taxon>
        <taxon>Leotiomycetes</taxon>
        <taxon>Helotiales</taxon>
        <taxon>Hyaloscyphaceae</taxon>
        <taxon>Hyaloscypha</taxon>
        <taxon>Hyaloscypha variabilis</taxon>
    </lineage>
</organism>
<reference evidence="5 6" key="1">
    <citation type="submission" date="2016-04" db="EMBL/GenBank/DDBJ databases">
        <title>A degradative enzymes factory behind the ericoid mycorrhizal symbiosis.</title>
        <authorList>
            <consortium name="DOE Joint Genome Institute"/>
            <person name="Martino E."/>
            <person name="Morin E."/>
            <person name="Grelet G."/>
            <person name="Kuo A."/>
            <person name="Kohler A."/>
            <person name="Daghino S."/>
            <person name="Barry K."/>
            <person name="Choi C."/>
            <person name="Cichocki N."/>
            <person name="Clum A."/>
            <person name="Copeland A."/>
            <person name="Hainaut M."/>
            <person name="Haridas S."/>
            <person name="Labutti K."/>
            <person name="Lindquist E."/>
            <person name="Lipzen A."/>
            <person name="Khouja H.-R."/>
            <person name="Murat C."/>
            <person name="Ohm R."/>
            <person name="Olson A."/>
            <person name="Spatafora J."/>
            <person name="Veneault-Fourrey C."/>
            <person name="Henrissat B."/>
            <person name="Grigoriev I."/>
            <person name="Martin F."/>
            <person name="Perotto S."/>
        </authorList>
    </citation>
    <scope>NUCLEOTIDE SEQUENCE [LARGE SCALE GENOMIC DNA]</scope>
    <source>
        <strain evidence="5 6">F</strain>
    </source>
</reference>
<dbReference type="EMBL" id="KZ613945">
    <property type="protein sequence ID" value="PMD40982.1"/>
    <property type="molecule type" value="Genomic_DNA"/>
</dbReference>
<keyword evidence="2" id="KW-0479">Metal-binding</keyword>